<accession>A0A1A9I061</accession>
<dbReference type="OrthoDB" id="5638848at2"/>
<dbReference type="Proteomes" id="UP000077667">
    <property type="component" value="Chromosome"/>
</dbReference>
<dbReference type="STRING" id="1176587.A8C56_06810"/>
<dbReference type="AlphaFoldDB" id="A0A1A9I061"/>
<reference evidence="2 3" key="1">
    <citation type="submission" date="2016-05" db="EMBL/GenBank/DDBJ databases">
        <title>Niabella ginsenosidivorans BS26 whole genome sequencing.</title>
        <authorList>
            <person name="Im W.T."/>
            <person name="Siddiqi M.Z."/>
        </authorList>
    </citation>
    <scope>NUCLEOTIDE SEQUENCE [LARGE SCALE GENOMIC DNA]</scope>
    <source>
        <strain evidence="2 3">BS26</strain>
    </source>
</reference>
<evidence type="ECO:0000259" key="1">
    <source>
        <dbReference type="Pfam" id="PF13521"/>
    </source>
</evidence>
<evidence type="ECO:0000313" key="2">
    <source>
        <dbReference type="EMBL" id="ANH80725.1"/>
    </source>
</evidence>
<sequence length="186" mass="21378">MIRKRFFVITGGPGAGKTTLLKAMQDKGFHTVPEVSRTIIQQQVLENGDALPWKNKYAYAQLMLAASVASYKSIMETYDRVHRPIIFFDRGIPDTIGYAELVGIQPELTMYEAARNHCYNKTVFILPPWKEIYQKDAERKQDWDEAVATYHQMKTTYEQFGYTTIDVPVGTIDSRVDFLLKTAVKR</sequence>
<evidence type="ECO:0000313" key="3">
    <source>
        <dbReference type="Proteomes" id="UP000077667"/>
    </source>
</evidence>
<dbReference type="Gene3D" id="3.40.50.300">
    <property type="entry name" value="P-loop containing nucleotide triphosphate hydrolases"/>
    <property type="match status" value="1"/>
</dbReference>
<proteinExistence type="predicted"/>
<protein>
    <submittedName>
        <fullName evidence="2">ATPase</fullName>
    </submittedName>
</protein>
<dbReference type="InterPro" id="IPR038727">
    <property type="entry name" value="NadR/Ttd14_AAA_dom"/>
</dbReference>
<dbReference type="KEGG" id="nia:A8C56_06810"/>
<dbReference type="EMBL" id="CP015772">
    <property type="protein sequence ID" value="ANH80725.1"/>
    <property type="molecule type" value="Genomic_DNA"/>
</dbReference>
<organism evidence="2 3">
    <name type="scientific">Niabella ginsenosidivorans</name>
    <dbReference type="NCBI Taxonomy" id="1176587"/>
    <lineage>
        <taxon>Bacteria</taxon>
        <taxon>Pseudomonadati</taxon>
        <taxon>Bacteroidota</taxon>
        <taxon>Chitinophagia</taxon>
        <taxon>Chitinophagales</taxon>
        <taxon>Chitinophagaceae</taxon>
        <taxon>Niabella</taxon>
    </lineage>
</organism>
<keyword evidence="3" id="KW-1185">Reference proteome</keyword>
<dbReference type="SUPFAM" id="SSF52540">
    <property type="entry name" value="P-loop containing nucleoside triphosphate hydrolases"/>
    <property type="match status" value="1"/>
</dbReference>
<dbReference type="Pfam" id="PF13521">
    <property type="entry name" value="AAA_28"/>
    <property type="match status" value="1"/>
</dbReference>
<feature type="domain" description="NadR/Ttd14 AAA" evidence="1">
    <location>
        <begin position="7"/>
        <end position="175"/>
    </location>
</feature>
<dbReference type="RefSeq" id="WP_067753707.1">
    <property type="nucleotide sequence ID" value="NZ_CP015772.1"/>
</dbReference>
<name>A0A1A9I061_9BACT</name>
<dbReference type="InterPro" id="IPR027417">
    <property type="entry name" value="P-loop_NTPase"/>
</dbReference>
<gene>
    <name evidence="2" type="ORF">A8C56_06810</name>
</gene>